<accession>A0A067TL86</accession>
<dbReference type="EMBL" id="KL142368">
    <property type="protein sequence ID" value="KDR83945.1"/>
    <property type="molecule type" value="Genomic_DNA"/>
</dbReference>
<evidence type="ECO:0000313" key="2">
    <source>
        <dbReference type="Proteomes" id="UP000027222"/>
    </source>
</evidence>
<name>A0A067TL86_GALM3</name>
<keyword evidence="2" id="KW-1185">Reference proteome</keyword>
<dbReference type="OrthoDB" id="3226250at2759"/>
<evidence type="ECO:0000313" key="1">
    <source>
        <dbReference type="EMBL" id="KDR83945.1"/>
    </source>
</evidence>
<organism evidence="1 2">
    <name type="scientific">Galerina marginata (strain CBS 339.88)</name>
    <dbReference type="NCBI Taxonomy" id="685588"/>
    <lineage>
        <taxon>Eukaryota</taxon>
        <taxon>Fungi</taxon>
        <taxon>Dikarya</taxon>
        <taxon>Basidiomycota</taxon>
        <taxon>Agaricomycotina</taxon>
        <taxon>Agaricomycetes</taxon>
        <taxon>Agaricomycetidae</taxon>
        <taxon>Agaricales</taxon>
        <taxon>Agaricineae</taxon>
        <taxon>Strophariaceae</taxon>
        <taxon>Galerina</taxon>
    </lineage>
</organism>
<dbReference type="HOGENOM" id="CLU_032664_1_0_1"/>
<dbReference type="STRING" id="685588.A0A067TL86"/>
<dbReference type="Proteomes" id="UP000027222">
    <property type="component" value="Unassembled WGS sequence"/>
</dbReference>
<reference evidence="2" key="1">
    <citation type="journal article" date="2014" name="Proc. Natl. Acad. Sci. U.S.A.">
        <title>Extensive sampling of basidiomycete genomes demonstrates inadequacy of the white-rot/brown-rot paradigm for wood decay fungi.</title>
        <authorList>
            <person name="Riley R."/>
            <person name="Salamov A.A."/>
            <person name="Brown D.W."/>
            <person name="Nagy L.G."/>
            <person name="Floudas D."/>
            <person name="Held B.W."/>
            <person name="Levasseur A."/>
            <person name="Lombard V."/>
            <person name="Morin E."/>
            <person name="Otillar R."/>
            <person name="Lindquist E.A."/>
            <person name="Sun H."/>
            <person name="LaButti K.M."/>
            <person name="Schmutz J."/>
            <person name="Jabbour D."/>
            <person name="Luo H."/>
            <person name="Baker S.E."/>
            <person name="Pisabarro A.G."/>
            <person name="Walton J.D."/>
            <person name="Blanchette R.A."/>
            <person name="Henrissat B."/>
            <person name="Martin F."/>
            <person name="Cullen D."/>
            <person name="Hibbett D.S."/>
            <person name="Grigoriev I.V."/>
        </authorList>
    </citation>
    <scope>NUCLEOTIDE SEQUENCE [LARGE SCALE GENOMIC DNA]</scope>
    <source>
        <strain evidence="2">CBS 339.88</strain>
    </source>
</reference>
<gene>
    <name evidence="1" type="ORF">GALMADRAFT_236453</name>
</gene>
<proteinExistence type="predicted"/>
<dbReference type="AlphaFoldDB" id="A0A067TL86"/>
<protein>
    <submittedName>
        <fullName evidence="1">Uncharacterized protein</fullName>
    </submittedName>
</protein>
<sequence>MARANPVSRLLAHVYGPYPDHIILKDDFPRPGVKLAMTALQLNFSGNRQIIGFDETEYITNPPEGSRLAQNPEVVFFGIIEIEDLEWLSEQGLAYLERDFRDYDQKIHLAHCQTALTIKSYFRNRKSNGPRLKVQLCCRKTLLAHFLTSKNDPEKLLIYSQFEQMKRTYWVKSLHVAAYAASRNFFDRYRLRALVVELMETDPDKTPLEGRNIDWVLRRYFDTIRPRDRENRIIADETLELDVAAEPRHLRHIPSAEIRGYFAAHSEWLLAHLIARQQGSANLLNVRQWLAFCREARQDANAAQQHHVRWGVPHGQQLNLNGSHSLARRLAQFGETEHFWANRLKSLQQKKTHKKRQQMSPEIELPHNTVPEVIRFQYDSDFSEPSTPEASDSESEVRTDYKIPGFCMEAPRIPSGRFAWNCPGCPYQIDLLNLLPENLDSLPDDTIRVLNGKSWKVNDKPVQRALFRLVSHHYEVHHLARSGINVIQSEAGRWLVQNQQSSLRQGRQKDTGIKTEDGESQMLENLTVRSGRRT</sequence>